<dbReference type="PANTHER" id="PTHR32322">
    <property type="entry name" value="INNER MEMBRANE TRANSPORTER"/>
    <property type="match status" value="1"/>
</dbReference>
<comment type="subcellular location">
    <subcellularLocation>
        <location evidence="1">Membrane</location>
        <topology evidence="1">Multi-pass membrane protein</topology>
    </subcellularLocation>
</comment>
<comment type="similarity">
    <text evidence="2">Belongs to the EamA transporter family.</text>
</comment>
<feature type="transmembrane region" description="Helical" evidence="6">
    <location>
        <begin position="95"/>
        <end position="115"/>
    </location>
</feature>
<keyword evidence="3 6" id="KW-0812">Transmembrane</keyword>
<feature type="transmembrane region" description="Helical" evidence="6">
    <location>
        <begin position="272"/>
        <end position="288"/>
    </location>
</feature>
<evidence type="ECO:0000313" key="8">
    <source>
        <dbReference type="EMBL" id="MCC4309101.1"/>
    </source>
</evidence>
<dbReference type="PANTHER" id="PTHR32322:SF2">
    <property type="entry name" value="EAMA DOMAIN-CONTAINING PROTEIN"/>
    <property type="match status" value="1"/>
</dbReference>
<dbReference type="AlphaFoldDB" id="A0A9Q3UN96"/>
<dbReference type="EMBL" id="JAJGNA010000012">
    <property type="protein sequence ID" value="MCC4309101.1"/>
    <property type="molecule type" value="Genomic_DNA"/>
</dbReference>
<organism evidence="8 9">
    <name type="scientific">Alloalcanivorax marinus</name>
    <dbReference type="NCBI Taxonomy" id="1177169"/>
    <lineage>
        <taxon>Bacteria</taxon>
        <taxon>Pseudomonadati</taxon>
        <taxon>Pseudomonadota</taxon>
        <taxon>Gammaproteobacteria</taxon>
        <taxon>Oceanospirillales</taxon>
        <taxon>Alcanivoracaceae</taxon>
        <taxon>Alloalcanivorax</taxon>
    </lineage>
</organism>
<keyword evidence="4 6" id="KW-1133">Transmembrane helix</keyword>
<dbReference type="Proteomes" id="UP001108027">
    <property type="component" value="Unassembled WGS sequence"/>
</dbReference>
<sequence length="297" mass="31456">MPLQPLTARAVVILVLVFAAFGAQQTAVKAVVDDMAPLTQTFLRSLGGTALLALWFLHQRRNPFRAPAGPSMALGLLFALDFGFLYVGLALTSAAHAAVIYYSAPMMIALGAMYLIRDEPIRRFKVLGILFAFLGVGLTAFSGAGGGGTATLAGDLLCFVGAVCWAATVMVIRATDLRDLDAPVVLFHQLFGSVPLLGLATLVPEGGWTVHWSPALIASLAFQTVGVAFLGYLVFFAMLRRHYTSQVSAMNFLAPLFGVVFAVVLLGENQNGLFWLGAAAIVGGLCMVNQRRAGHPA</sequence>
<evidence type="ECO:0000256" key="1">
    <source>
        <dbReference type="ARBA" id="ARBA00004141"/>
    </source>
</evidence>
<keyword evidence="9" id="KW-1185">Reference proteome</keyword>
<feature type="domain" description="EamA" evidence="7">
    <location>
        <begin position="153"/>
        <end position="289"/>
    </location>
</feature>
<feature type="transmembrane region" description="Helical" evidence="6">
    <location>
        <begin position="69"/>
        <end position="89"/>
    </location>
</feature>
<feature type="domain" description="EamA" evidence="7">
    <location>
        <begin position="11"/>
        <end position="139"/>
    </location>
</feature>
<keyword evidence="5 6" id="KW-0472">Membrane</keyword>
<feature type="transmembrane region" description="Helical" evidence="6">
    <location>
        <begin position="152"/>
        <end position="172"/>
    </location>
</feature>
<comment type="caution">
    <text evidence="8">The sequence shown here is derived from an EMBL/GenBank/DDBJ whole genome shotgun (WGS) entry which is preliminary data.</text>
</comment>
<feature type="transmembrane region" description="Helical" evidence="6">
    <location>
        <begin position="127"/>
        <end position="146"/>
    </location>
</feature>
<dbReference type="GO" id="GO:0016020">
    <property type="term" value="C:membrane"/>
    <property type="evidence" value="ECO:0007669"/>
    <property type="project" value="UniProtKB-SubCell"/>
</dbReference>
<protein>
    <submittedName>
        <fullName evidence="8">DMT family transporter</fullName>
    </submittedName>
</protein>
<feature type="transmembrane region" description="Helical" evidence="6">
    <location>
        <begin position="40"/>
        <end position="57"/>
    </location>
</feature>
<name>A0A9Q3UN96_9GAMM</name>
<evidence type="ECO:0000256" key="5">
    <source>
        <dbReference type="ARBA" id="ARBA00023136"/>
    </source>
</evidence>
<dbReference type="InterPro" id="IPR000620">
    <property type="entry name" value="EamA_dom"/>
</dbReference>
<feature type="transmembrane region" description="Helical" evidence="6">
    <location>
        <begin position="215"/>
        <end position="235"/>
    </location>
</feature>
<dbReference type="InterPro" id="IPR050638">
    <property type="entry name" value="AA-Vitamin_Transporters"/>
</dbReference>
<evidence type="ECO:0000259" key="7">
    <source>
        <dbReference type="Pfam" id="PF00892"/>
    </source>
</evidence>
<dbReference type="InterPro" id="IPR037185">
    <property type="entry name" value="EmrE-like"/>
</dbReference>
<evidence type="ECO:0000256" key="3">
    <source>
        <dbReference type="ARBA" id="ARBA00022692"/>
    </source>
</evidence>
<dbReference type="RefSeq" id="WP_228234046.1">
    <property type="nucleotide sequence ID" value="NZ_JAJGNA010000012.1"/>
</dbReference>
<dbReference type="Pfam" id="PF00892">
    <property type="entry name" value="EamA"/>
    <property type="match status" value="2"/>
</dbReference>
<evidence type="ECO:0000313" key="9">
    <source>
        <dbReference type="Proteomes" id="UP001108027"/>
    </source>
</evidence>
<feature type="transmembrane region" description="Helical" evidence="6">
    <location>
        <begin position="184"/>
        <end position="203"/>
    </location>
</feature>
<dbReference type="SUPFAM" id="SSF103481">
    <property type="entry name" value="Multidrug resistance efflux transporter EmrE"/>
    <property type="match status" value="2"/>
</dbReference>
<evidence type="ECO:0000256" key="2">
    <source>
        <dbReference type="ARBA" id="ARBA00007362"/>
    </source>
</evidence>
<feature type="transmembrane region" description="Helical" evidence="6">
    <location>
        <begin position="247"/>
        <end position="266"/>
    </location>
</feature>
<gene>
    <name evidence="8" type="ORF">LL252_11010</name>
</gene>
<evidence type="ECO:0000256" key="6">
    <source>
        <dbReference type="SAM" id="Phobius"/>
    </source>
</evidence>
<proteinExistence type="inferred from homology"/>
<evidence type="ECO:0000256" key="4">
    <source>
        <dbReference type="ARBA" id="ARBA00022989"/>
    </source>
</evidence>
<accession>A0A9Q3UN96</accession>
<reference evidence="8" key="1">
    <citation type="submission" date="2021-10" db="EMBL/GenBank/DDBJ databases">
        <title>The diversity and Nitrogen Metabolism of Culturable Nitrate-Utilizing Bacteria Within the Oxygen Minimum Zone of the Changjiang (Yangtze River)Estuary.</title>
        <authorList>
            <person name="Zhang D."/>
            <person name="Zheng J."/>
            <person name="Liu S."/>
            <person name="He W."/>
        </authorList>
    </citation>
    <scope>NUCLEOTIDE SEQUENCE</scope>
    <source>
        <strain evidence="8">FXH-223</strain>
    </source>
</reference>